<sequence length="89" mass="10059">MGQHFAKSRIPCEKFTGKRFFLVQAFFGAVVEDVCGAIQGPAQQPKAQSRKEQVTVVHGFSPVVVFLSIAEFFQSMQRIPGMRYFFVLK</sequence>
<keyword evidence="1" id="KW-1133">Transmembrane helix</keyword>
<keyword evidence="1" id="KW-0812">Transmembrane</keyword>
<feature type="non-terminal residue" evidence="2">
    <location>
        <position position="89"/>
    </location>
</feature>
<evidence type="ECO:0000313" key="2">
    <source>
        <dbReference type="EMBL" id="HIU48980.1"/>
    </source>
</evidence>
<feature type="transmembrane region" description="Helical" evidence="1">
    <location>
        <begin position="54"/>
        <end position="73"/>
    </location>
</feature>
<dbReference type="EMBL" id="DVND01000164">
    <property type="protein sequence ID" value="HIU48980.1"/>
    <property type="molecule type" value="Genomic_DNA"/>
</dbReference>
<proteinExistence type="predicted"/>
<dbReference type="Proteomes" id="UP000824111">
    <property type="component" value="Unassembled WGS sequence"/>
</dbReference>
<reference evidence="2" key="1">
    <citation type="submission" date="2020-10" db="EMBL/GenBank/DDBJ databases">
        <authorList>
            <person name="Gilroy R."/>
        </authorList>
    </citation>
    <scope>NUCLEOTIDE SEQUENCE</scope>
    <source>
        <strain evidence="2">ChiSjej4B22-9803</strain>
    </source>
</reference>
<protein>
    <submittedName>
        <fullName evidence="2">Uncharacterized protein</fullName>
    </submittedName>
</protein>
<keyword evidence="1" id="KW-0472">Membrane</keyword>
<gene>
    <name evidence="2" type="ORF">IAB04_06415</name>
</gene>
<organism evidence="2 3">
    <name type="scientific">Candidatus Avimonoglobus intestinipullorum</name>
    <dbReference type="NCBI Taxonomy" id="2840699"/>
    <lineage>
        <taxon>Bacteria</taxon>
        <taxon>Bacillati</taxon>
        <taxon>Bacillota</taxon>
        <taxon>Clostridia</taxon>
        <taxon>Eubacteriales</taxon>
        <taxon>Candidatus Avimonoglobus</taxon>
    </lineage>
</organism>
<reference evidence="2" key="2">
    <citation type="journal article" date="2021" name="PeerJ">
        <title>Extensive microbial diversity within the chicken gut microbiome revealed by metagenomics and culture.</title>
        <authorList>
            <person name="Gilroy R."/>
            <person name="Ravi A."/>
            <person name="Getino M."/>
            <person name="Pursley I."/>
            <person name="Horton D.L."/>
            <person name="Alikhan N.F."/>
            <person name="Baker D."/>
            <person name="Gharbi K."/>
            <person name="Hall N."/>
            <person name="Watson M."/>
            <person name="Adriaenssens E.M."/>
            <person name="Foster-Nyarko E."/>
            <person name="Jarju S."/>
            <person name="Secka A."/>
            <person name="Antonio M."/>
            <person name="Oren A."/>
            <person name="Chaudhuri R.R."/>
            <person name="La Ragione R."/>
            <person name="Hildebrand F."/>
            <person name="Pallen M.J."/>
        </authorList>
    </citation>
    <scope>NUCLEOTIDE SEQUENCE</scope>
    <source>
        <strain evidence="2">ChiSjej4B22-9803</strain>
    </source>
</reference>
<dbReference type="AlphaFoldDB" id="A0A9D1S6T3"/>
<evidence type="ECO:0000256" key="1">
    <source>
        <dbReference type="SAM" id="Phobius"/>
    </source>
</evidence>
<name>A0A9D1S6T3_9FIRM</name>
<accession>A0A9D1S6T3</accession>
<comment type="caution">
    <text evidence="2">The sequence shown here is derived from an EMBL/GenBank/DDBJ whole genome shotgun (WGS) entry which is preliminary data.</text>
</comment>
<evidence type="ECO:0000313" key="3">
    <source>
        <dbReference type="Proteomes" id="UP000824111"/>
    </source>
</evidence>